<name>A0AAT9FRT0_9BACT</name>
<dbReference type="PANTHER" id="PTHR30273">
    <property type="entry name" value="PERIPLASMIC SIGNAL SENSOR AND SIGMA FACTOR ACTIVATOR FECR-RELATED"/>
    <property type="match status" value="1"/>
</dbReference>
<gene>
    <name evidence="3" type="ORF">NT6N_37700</name>
</gene>
<keyword evidence="1" id="KW-0472">Membrane</keyword>
<keyword evidence="1" id="KW-0812">Transmembrane</keyword>
<feature type="domain" description="FecR protein" evidence="2">
    <location>
        <begin position="168"/>
        <end position="227"/>
    </location>
</feature>
<dbReference type="EMBL" id="AP026866">
    <property type="protein sequence ID" value="BDS08730.1"/>
    <property type="molecule type" value="Genomic_DNA"/>
</dbReference>
<accession>A0AAT9FRT0</accession>
<dbReference type="GO" id="GO:0016989">
    <property type="term" value="F:sigma factor antagonist activity"/>
    <property type="evidence" value="ECO:0007669"/>
    <property type="project" value="TreeGrafter"/>
</dbReference>
<evidence type="ECO:0000313" key="3">
    <source>
        <dbReference type="EMBL" id="BDS08730.1"/>
    </source>
</evidence>
<evidence type="ECO:0000256" key="1">
    <source>
        <dbReference type="SAM" id="Phobius"/>
    </source>
</evidence>
<dbReference type="Gene3D" id="2.60.120.1440">
    <property type="match status" value="1"/>
</dbReference>
<dbReference type="KEGG" id="osu:NT6N_37700"/>
<sequence length="442" mass="48616">MIKRDTSPIQLGILDGSLQPSEMADLKKRLLTDPDAMNAYLDFIELEGLLHAKYSHSTNIARPMPRLMDDVVKRQRKRQVKISIFAAAALIVVLLIATALLRAPEPPQAICQFSPDHAFVMIHADGKQSTDGKMLPGSTMQLKKGTAELLLDSGVKSVVEAPAEFTLTDEGHLDFTHGKAWFHVPLAGKGFTVSTPRMRVVDLGTEFAIHSPKKGRASLHVFTGKVELSASHGSGEKLPVSAGSAYSVDAQSKVHSIPLDSDLFYRSLPDFTGTLDLDPSREGGLGVQINTTPKLIANRDHKAADNHWGVNWEGQQLQVTSRRIWVSRQDLGEKAPTLTTTISGLKPNQHYEISIRHPMHHTHPLGPVRAAIEGAPLKEYNQHNSELLVTSEENSEFSDYRSILGTPQADSTGTIRIRISPTTRKDSRSYYSAVGIREIHTE</sequence>
<dbReference type="PANTHER" id="PTHR30273:SF2">
    <property type="entry name" value="PROTEIN FECR"/>
    <property type="match status" value="1"/>
</dbReference>
<reference evidence="3" key="1">
    <citation type="submission" date="2024-07" db="EMBL/GenBank/DDBJ databases">
        <title>Complete genome sequence of Verrucomicrobiaceae bacterium NT6N.</title>
        <authorList>
            <person name="Huang C."/>
            <person name="Takami H."/>
            <person name="Hamasaki K."/>
        </authorList>
    </citation>
    <scope>NUCLEOTIDE SEQUENCE</scope>
    <source>
        <strain evidence="3">NT6N</strain>
    </source>
</reference>
<proteinExistence type="predicted"/>
<organism evidence="3">
    <name type="scientific">Oceaniferula spumae</name>
    <dbReference type="NCBI Taxonomy" id="2979115"/>
    <lineage>
        <taxon>Bacteria</taxon>
        <taxon>Pseudomonadati</taxon>
        <taxon>Verrucomicrobiota</taxon>
        <taxon>Verrucomicrobiia</taxon>
        <taxon>Verrucomicrobiales</taxon>
        <taxon>Verrucomicrobiaceae</taxon>
        <taxon>Oceaniferula</taxon>
    </lineage>
</organism>
<dbReference type="Pfam" id="PF04773">
    <property type="entry name" value="FecR"/>
    <property type="match status" value="1"/>
</dbReference>
<protein>
    <recommendedName>
        <fullName evidence="2">FecR protein domain-containing protein</fullName>
    </recommendedName>
</protein>
<evidence type="ECO:0000259" key="2">
    <source>
        <dbReference type="Pfam" id="PF04773"/>
    </source>
</evidence>
<dbReference type="InterPro" id="IPR006860">
    <property type="entry name" value="FecR"/>
</dbReference>
<keyword evidence="1" id="KW-1133">Transmembrane helix</keyword>
<feature type="transmembrane region" description="Helical" evidence="1">
    <location>
        <begin position="82"/>
        <end position="101"/>
    </location>
</feature>
<dbReference type="AlphaFoldDB" id="A0AAT9FRT0"/>
<dbReference type="InterPro" id="IPR012373">
    <property type="entry name" value="Ferrdict_sens_TM"/>
</dbReference>